<protein>
    <submittedName>
        <fullName evidence="3">Uncharacterized protein</fullName>
    </submittedName>
</protein>
<sequence length="702" mass="79144">MASTVWLLVILTINLLSPTTLAESSTTTNGEEAAKEISNRVDEMKKANLIFDPKLDNKLDEMKKSLKKVKPATDKGSEKPKGPDTMATAEAVNKALQGLPGMVTALQTKDYTSALKSGIQVVTSIVNLFVPGTTKIANLVLSSYSSVNSLFTGSKVRKPEAPIIKALEDFKIEGLQDEIAGIQYLWDMMTKSIAHFEDYLNNDKIITEQLATQFYSNSFQRIGIFGRLDKQIKKYCIKKPHQGDSNKKNIDVCMALLTSYTRLSVTRSIMLARLAGITLKAEDHYKELIDDPKYTSLKEKIERKMQDMGGYKENFIYLADQQRSMDKDVLRFLGDPLNQFQSKLVIFELFSNPAKYQVLMAYLLSLDEQYEFLTDKDHVILCPEKKLSGLCRTLSISDGQVKNNPRDFPTQSWFVPMGLQLFMYKKGKEFGPFIGMFAYSPENMDGFDSVKATKLDTGKYLDAAENIVICNTNKMCDTIDSKIYKQYNLKNYHGVNYQKIASIKAPAGVKVYLSGQDKNVVWKIDGPLFGPFQQTNIEKCYSAWTTLTVYKLEDEEDGRKYVEVCGPSDGFCLQFEPGKVVKTSPEGFFGMLNPDDTVKCRPTPEGDTLNVNIPVGRLVTVKKGESSYGPYRGPAYYPNLNVADMQIQVEDLWQGDKPSKKKDDKDKGRKRSMAGRRHHHHHKHRHGSNETVVAFEDSLMTP</sequence>
<evidence type="ECO:0000313" key="3">
    <source>
        <dbReference type="EnsemblMetazoa" id="CLYHEMP016253.1"/>
    </source>
</evidence>
<dbReference type="GeneID" id="136819508"/>
<feature type="compositionally biased region" description="Basic residues" evidence="1">
    <location>
        <begin position="668"/>
        <end position="686"/>
    </location>
</feature>
<proteinExistence type="predicted"/>
<evidence type="ECO:0000256" key="1">
    <source>
        <dbReference type="SAM" id="MobiDB-lite"/>
    </source>
</evidence>
<evidence type="ECO:0000313" key="4">
    <source>
        <dbReference type="Proteomes" id="UP000594262"/>
    </source>
</evidence>
<name>A0A7M6DMI2_9CNID</name>
<feature type="signal peptide" evidence="2">
    <location>
        <begin position="1"/>
        <end position="22"/>
    </location>
</feature>
<dbReference type="Proteomes" id="UP000594262">
    <property type="component" value="Unplaced"/>
</dbReference>
<feature type="region of interest" description="Disordered" evidence="1">
    <location>
        <begin position="651"/>
        <end position="702"/>
    </location>
</feature>
<dbReference type="AlphaFoldDB" id="A0A7M6DMI2"/>
<feature type="chain" id="PRO_5029691675" evidence="2">
    <location>
        <begin position="23"/>
        <end position="702"/>
    </location>
</feature>
<feature type="compositionally biased region" description="Basic and acidic residues" evidence="1">
    <location>
        <begin position="657"/>
        <end position="667"/>
    </location>
</feature>
<keyword evidence="2" id="KW-0732">Signal</keyword>
<reference evidence="3" key="1">
    <citation type="submission" date="2021-01" db="UniProtKB">
        <authorList>
            <consortium name="EnsemblMetazoa"/>
        </authorList>
    </citation>
    <scope>IDENTIFICATION</scope>
</reference>
<dbReference type="EnsemblMetazoa" id="CLYHEMT016253.1">
    <property type="protein sequence ID" value="CLYHEMP016253.1"/>
    <property type="gene ID" value="CLYHEMG016253"/>
</dbReference>
<dbReference type="RefSeq" id="XP_066931842.1">
    <property type="nucleotide sequence ID" value="XM_067075741.1"/>
</dbReference>
<keyword evidence="4" id="KW-1185">Reference proteome</keyword>
<feature type="region of interest" description="Disordered" evidence="1">
    <location>
        <begin position="66"/>
        <end position="85"/>
    </location>
</feature>
<accession>A0A7M6DMI2</accession>
<feature type="compositionally biased region" description="Basic and acidic residues" evidence="1">
    <location>
        <begin position="71"/>
        <end position="82"/>
    </location>
</feature>
<evidence type="ECO:0000256" key="2">
    <source>
        <dbReference type="SAM" id="SignalP"/>
    </source>
</evidence>
<organism evidence="3 4">
    <name type="scientific">Clytia hemisphaerica</name>
    <dbReference type="NCBI Taxonomy" id="252671"/>
    <lineage>
        <taxon>Eukaryota</taxon>
        <taxon>Metazoa</taxon>
        <taxon>Cnidaria</taxon>
        <taxon>Hydrozoa</taxon>
        <taxon>Hydroidolina</taxon>
        <taxon>Leptothecata</taxon>
        <taxon>Obeliida</taxon>
        <taxon>Clytiidae</taxon>
        <taxon>Clytia</taxon>
    </lineage>
</organism>